<evidence type="ECO:0000313" key="2">
    <source>
        <dbReference type="Proteomes" id="UP000028926"/>
    </source>
</evidence>
<sequence length="187" mass="20103">MAFSFSNIFSTKQQALADDSMDPNGYGNRYAKGLSLLNRAGSMVNTGMGLYANRVASSMAANRLNMSAMWQQLQASNIETNAAEQSNAIRNELLNNMASTNAFFAARGFDVSSAEDANIVSRRRAGNDLLNLRSQSKLDAIAMRAAAAQTRSDASVGRAMGRFERAGIEGDLFKQGVNFVSGLRGLL</sequence>
<protein>
    <recommendedName>
        <fullName evidence="3">Flagellin N-terminal domain-containing protein</fullName>
    </recommendedName>
</protein>
<dbReference type="KEGG" id="paca:ID47_02940"/>
<gene>
    <name evidence="1" type="ORF">ID47_02940</name>
</gene>
<dbReference type="STRING" id="91604.ID47_02940"/>
<evidence type="ECO:0000313" key="1">
    <source>
        <dbReference type="EMBL" id="AIK95912.1"/>
    </source>
</evidence>
<evidence type="ECO:0008006" key="3">
    <source>
        <dbReference type="Google" id="ProtNLM"/>
    </source>
</evidence>
<dbReference type="HOGENOM" id="CLU_1445208_0_0_5"/>
<reference evidence="1 2" key="1">
    <citation type="submission" date="2014-07" db="EMBL/GenBank/DDBJ databases">
        <title>Comparative genomic insights into amoeba endosymbionts belonging to the families of Holosporaceae and Candidatus Midichloriaceae within Rickettsiales.</title>
        <authorList>
            <person name="Wang Z."/>
            <person name="Wu M."/>
        </authorList>
    </citation>
    <scope>NUCLEOTIDE SEQUENCE [LARGE SCALE GENOMIC DNA]</scope>
    <source>
        <strain evidence="1">PRA3</strain>
    </source>
</reference>
<keyword evidence="2" id="KW-1185">Reference proteome</keyword>
<dbReference type="EMBL" id="CP008941">
    <property type="protein sequence ID" value="AIK95912.1"/>
    <property type="molecule type" value="Genomic_DNA"/>
</dbReference>
<organism evidence="1 2">
    <name type="scientific">Candidatus Odyssella acanthamoebae</name>
    <dbReference type="NCBI Taxonomy" id="91604"/>
    <lineage>
        <taxon>Bacteria</taxon>
        <taxon>Pseudomonadati</taxon>
        <taxon>Pseudomonadota</taxon>
        <taxon>Alphaproteobacteria</taxon>
        <taxon>Holosporales</taxon>
        <taxon>Candidatus Paracaedibacteraceae</taxon>
        <taxon>Candidatus Odyssella</taxon>
    </lineage>
</organism>
<dbReference type="AlphaFoldDB" id="A0A077ARU7"/>
<accession>A0A077ARU7</accession>
<dbReference type="Proteomes" id="UP000028926">
    <property type="component" value="Chromosome"/>
</dbReference>
<name>A0A077ARU7_9PROT</name>
<proteinExistence type="predicted"/>
<dbReference type="RefSeq" id="WP_038463571.1">
    <property type="nucleotide sequence ID" value="NZ_CP008941.1"/>
</dbReference>